<organism evidence="2 3">
    <name type="scientific">Fervidibacillus albus</name>
    <dbReference type="NCBI Taxonomy" id="2980026"/>
    <lineage>
        <taxon>Bacteria</taxon>
        <taxon>Bacillati</taxon>
        <taxon>Bacillota</taxon>
        <taxon>Bacilli</taxon>
        <taxon>Bacillales</taxon>
        <taxon>Bacillaceae</taxon>
        <taxon>Fervidibacillus</taxon>
    </lineage>
</organism>
<keyword evidence="1" id="KW-1133">Transmembrane helix</keyword>
<dbReference type="InterPro" id="IPR018763">
    <property type="entry name" value="DUF2334"/>
</dbReference>
<dbReference type="Pfam" id="PF10096">
    <property type="entry name" value="DUF2334"/>
    <property type="match status" value="1"/>
</dbReference>
<proteinExistence type="predicted"/>
<dbReference type="GO" id="GO:0005975">
    <property type="term" value="P:carbohydrate metabolic process"/>
    <property type="evidence" value="ECO:0007669"/>
    <property type="project" value="InterPro"/>
</dbReference>
<evidence type="ECO:0000313" key="3">
    <source>
        <dbReference type="Proteomes" id="UP001164718"/>
    </source>
</evidence>
<dbReference type="CDD" id="cd10923">
    <property type="entry name" value="CE4_COG5298"/>
    <property type="match status" value="1"/>
</dbReference>
<keyword evidence="1" id="KW-0812">Transmembrane</keyword>
<evidence type="ECO:0000313" key="2">
    <source>
        <dbReference type="EMBL" id="WAA09075.1"/>
    </source>
</evidence>
<dbReference type="AlphaFoldDB" id="A0A9E8RU90"/>
<dbReference type="InterPro" id="IPR011330">
    <property type="entry name" value="Glyco_hydro/deAcase_b/a-brl"/>
</dbReference>
<dbReference type="EMBL" id="CP106878">
    <property type="protein sequence ID" value="WAA09075.1"/>
    <property type="molecule type" value="Genomic_DNA"/>
</dbReference>
<accession>A0A9E8RU90</accession>
<keyword evidence="3" id="KW-1185">Reference proteome</keyword>
<dbReference type="SUPFAM" id="SSF88713">
    <property type="entry name" value="Glycoside hydrolase/deacetylase"/>
    <property type="match status" value="1"/>
</dbReference>
<dbReference type="Proteomes" id="UP001164718">
    <property type="component" value="Chromosome"/>
</dbReference>
<reference evidence="2" key="1">
    <citation type="submission" date="2022-09" db="EMBL/GenBank/DDBJ databases">
        <title>Complete Genomes of Fervidibacillus albus and Fervidibacillus halotolerans isolated from tidal flat sediments.</title>
        <authorList>
            <person name="Kwon K.K."/>
            <person name="Yang S.-H."/>
            <person name="Park M.J."/>
            <person name="Oh H.-M."/>
        </authorList>
    </citation>
    <scope>NUCLEOTIDE SEQUENCE</scope>
    <source>
        <strain evidence="2">MEBiC13591</strain>
    </source>
</reference>
<evidence type="ECO:0000256" key="1">
    <source>
        <dbReference type="SAM" id="Phobius"/>
    </source>
</evidence>
<feature type="transmembrane region" description="Helical" evidence="1">
    <location>
        <begin position="545"/>
        <end position="567"/>
    </location>
</feature>
<gene>
    <name evidence="2" type="ORF">OE104_10800</name>
</gene>
<protein>
    <submittedName>
        <fullName evidence="2">Polysaccharide deacetylase family protein</fullName>
    </submittedName>
</protein>
<keyword evidence="1" id="KW-0472">Membrane</keyword>
<name>A0A9E8RU90_9BACI</name>
<sequence length="582" mass="67684">MKLKGKMVVLFPLLFILFTLQSIYVNGETNEVTPRVLVVYSSNGGEIDEHQRMLDMLIGHFTEKITFKKVSEVEKKDFDQLDYLFYYGQQRELLTEHFVDLIASYDGPFVAIGHNANQLGDHFNFFEQISDEGTIRQINIPEQIEKTLSFEPQSIIPIKVVDDETKILLMGKNNRQNYPLFLKHKKHFYFASNKVMPPFSIPLAEMLHEVFVINDEKHHQQVGYIRLEDIHPLVNPEDLMAIGQLLAEKNFPYLMAVIPVYINPETKEEHHFSDSPELLKTLKYMQNHGGSIVLHGYTHQFRLSETGEGFEFWDVENNTPIYHGPDEKIEVKTLNDFNSEEDYRNYENTLKAYEKQYIEDRLTKGIQELANYGMYPLAFEAPHYTMSQHGYEVTSQFFSTYVGQLQLSDTNWKVMESAPYISTPSFLNGMTLLPETIGYINPEEGMTIDQMMEEAKKYEFVRDGMIAAFYHPYLGVELFEKLIEQLEKLEHVSWIDLKQTDSQVQAEHVEINARRGKMVVDMNQIGLFQSSGDYFQYHFHQKITIILWGMAGIGAIGVLMFIVFLIVNRIIQYREKRGETIG</sequence>
<dbReference type="KEGG" id="faf:OE104_10800"/>
<dbReference type="RefSeq" id="WP_275416860.1">
    <property type="nucleotide sequence ID" value="NZ_CP106878.1"/>
</dbReference>